<feature type="compositionally biased region" description="Polar residues" evidence="1">
    <location>
        <begin position="75"/>
        <end position="85"/>
    </location>
</feature>
<dbReference type="CDD" id="cd00821">
    <property type="entry name" value="PH"/>
    <property type="match status" value="2"/>
</dbReference>
<name>A0A3P6HFN1_MESCO</name>
<accession>A0A3P6HFN1</accession>
<feature type="compositionally biased region" description="Polar residues" evidence="1">
    <location>
        <begin position="1153"/>
        <end position="1163"/>
    </location>
</feature>
<proteinExistence type="predicted"/>
<feature type="region of interest" description="Disordered" evidence="1">
    <location>
        <begin position="817"/>
        <end position="865"/>
    </location>
</feature>
<dbReference type="InterPro" id="IPR011993">
    <property type="entry name" value="PH-like_dom_sf"/>
</dbReference>
<dbReference type="Gene3D" id="2.30.29.30">
    <property type="entry name" value="Pleckstrin-homology domain (PH domain)/Phosphotyrosine-binding domain (PTB)"/>
    <property type="match status" value="2"/>
</dbReference>
<gene>
    <name evidence="3" type="ORF">MCOS_LOCUS3231</name>
</gene>
<evidence type="ECO:0000313" key="3">
    <source>
        <dbReference type="EMBL" id="VDD77228.1"/>
    </source>
</evidence>
<dbReference type="Pfam" id="PF00169">
    <property type="entry name" value="PH"/>
    <property type="match status" value="1"/>
</dbReference>
<protein>
    <recommendedName>
        <fullName evidence="2">PH domain-containing protein</fullName>
    </recommendedName>
</protein>
<keyword evidence="4" id="KW-1185">Reference proteome</keyword>
<dbReference type="Proteomes" id="UP000267029">
    <property type="component" value="Unassembled WGS sequence"/>
</dbReference>
<organism evidence="3 4">
    <name type="scientific">Mesocestoides corti</name>
    <name type="common">Flatworm</name>
    <dbReference type="NCBI Taxonomy" id="53468"/>
    <lineage>
        <taxon>Eukaryota</taxon>
        <taxon>Metazoa</taxon>
        <taxon>Spiralia</taxon>
        <taxon>Lophotrochozoa</taxon>
        <taxon>Platyhelminthes</taxon>
        <taxon>Cestoda</taxon>
        <taxon>Eucestoda</taxon>
        <taxon>Cyclophyllidea</taxon>
        <taxon>Mesocestoididae</taxon>
        <taxon>Mesocestoides</taxon>
    </lineage>
</organism>
<dbReference type="InterPro" id="IPR001849">
    <property type="entry name" value="PH_domain"/>
</dbReference>
<dbReference type="SMART" id="SM00233">
    <property type="entry name" value="PH"/>
    <property type="match status" value="2"/>
</dbReference>
<evidence type="ECO:0000313" key="4">
    <source>
        <dbReference type="Proteomes" id="UP000267029"/>
    </source>
</evidence>
<dbReference type="OrthoDB" id="6256281at2759"/>
<dbReference type="EMBL" id="UXSR01000681">
    <property type="protein sequence ID" value="VDD77228.1"/>
    <property type="molecule type" value="Genomic_DNA"/>
</dbReference>
<feature type="region of interest" description="Disordered" evidence="1">
    <location>
        <begin position="1137"/>
        <end position="1163"/>
    </location>
</feature>
<dbReference type="PROSITE" id="PS50003">
    <property type="entry name" value="PH_DOMAIN"/>
    <property type="match status" value="1"/>
</dbReference>
<dbReference type="SUPFAM" id="SSF50729">
    <property type="entry name" value="PH domain-like"/>
    <property type="match status" value="2"/>
</dbReference>
<evidence type="ECO:0000259" key="2">
    <source>
        <dbReference type="PROSITE" id="PS50003"/>
    </source>
</evidence>
<feature type="compositionally biased region" description="Gly residues" evidence="1">
    <location>
        <begin position="822"/>
        <end position="832"/>
    </location>
</feature>
<feature type="region of interest" description="Disordered" evidence="1">
    <location>
        <begin position="63"/>
        <end position="85"/>
    </location>
</feature>
<feature type="domain" description="PH" evidence="2">
    <location>
        <begin position="870"/>
        <end position="972"/>
    </location>
</feature>
<evidence type="ECO:0000256" key="1">
    <source>
        <dbReference type="SAM" id="MobiDB-lite"/>
    </source>
</evidence>
<reference evidence="3 4" key="1">
    <citation type="submission" date="2018-10" db="EMBL/GenBank/DDBJ databases">
        <authorList>
            <consortium name="Pathogen Informatics"/>
        </authorList>
    </citation>
    <scope>NUCLEOTIDE SEQUENCE [LARGE SCALE GENOMIC DNA]</scope>
</reference>
<sequence length="1366" mass="147267">MHSSISRYATPSASFRPSLECSHEVSACVHYHPTDASVPAGSAASPLYEEPLTLIQRHARLPSRPSSMPVWESKQPPTVTTITRRSMSPHLGSGVRHPFFVSVPFDVKIPPPKCAVRLAETPRGCPLRSNVVDAHRSQSFVPGDSSTQHDDDDRFFLLYAAGAPPPRRLLSHRTSRDSLVPNTKFVHGDVFRILPESSSLRVKRLHSPKSRVLFGRQTLSDFRTPWGTTTAAAPFPAPRCGAFRLMTTVSINFLFTAYVGVPCALIPRAQLTLTDLEIDGLLRLVEFASLAETGNIYSHAPNAYPISVYLAGLRRSSFCSVAVNHNWSPPRPPPNCHCRGKVSPKRRRFLSSRIGTLVVFVLSRTSATLCAFCLLGFLTAAAATAQSSSSSMSHRGPPVRGDRHLSPMPPRPTFAAQTPPVDNTDHGTLIPTPNLEAAKFTPKNNVKSRLRVQVFASVLVHKRLPKRSVHSSRRVPVYFTLSGPLYYRYKPRKWSRLGHCVLTPGAHLLGFKSSHALTPSVAIFISGSTSAVYSGRDSGMDHVIKITHSTSPHKANVFATDSEAEAMTWIDQINQYAQGITPCPVHGLVTRRTPEPADSSMADFARTTSMSTMTVSTAHLRKTATPRDVRPKSLFLFPCTTPSNCDGLFAGTLEHQLHASGGNKKADLSDATQASRRLAHCLLGFVEDSGFSGVLSSSSSATEGACGDVYLNAERGHPPSLRGIANSSSSPRNSTTYDLLQSRASGLFSSVRRKVESLSSRRRSVTLTGGARRPTIIEADVFSPPPTPPPLPASCVTTRGDALLGFGWSQLESESVEKLLSSGGGGSSGGGVSTPSPKVRAWRSMRGASSKTVTPRQPLPKPSESSAQSVLSCEAYIRVPGRLPWTKRWCVLRSSVLEIFSSNRPPSASTSGPVFSLPLQPGLVEVSLAEDKLRRSAIRLSAPNLSAVPLLFDAGDTVTMGQWIRGIIIALGLLARPPAVSTASATHSMRGIPANSVPPTNCALHSKSRRYSDIVPSSTSTSACRSLSATTCHPEVFAPVVFTGDEPDATTDPVYDEVAAVLASVRRETHCVGAVASLKRWSLPPHAPMRLSEVTPLPPLPSAGPSSGASSLCDGVYSSVYDSTKRHNQERVYDSVMGSISRRTRSHSETLHSKSSPEPTSHSLVSLATDGFSSCYLFRNASGHWKNRRCRSLDWDFMVTQCTSSQPRNLLLLSESNTSASDWKKVEATMTDFLSRLDLDCCSSGDKVASYLDRSSESTPVTAVARSFSCMSSGTSRKASEEVQTPRGLTMPLSRLVQPSSPPPGANPLEFKLVERASEKTNKSPAFPDADSAKLTTSQLADGLEDALLALVSVAEVCGFNLPLIH</sequence>